<dbReference type="Proteomes" id="UP000652013">
    <property type="component" value="Unassembled WGS sequence"/>
</dbReference>
<dbReference type="InterPro" id="IPR012551">
    <property type="entry name" value="DUF1707_SHOCT-like"/>
</dbReference>
<sequence length="98" mass="10367">MPVTDPRQRASDADRQRVVAALERHTAAGRLTLSEYADRVDSVLAARTHGDLGAVTDDLPAEPAAAADPHAENRHLLVAFLLAALVVAVLAVLLGLLR</sequence>
<keyword evidence="1" id="KW-0472">Membrane</keyword>
<evidence type="ECO:0000259" key="2">
    <source>
        <dbReference type="Pfam" id="PF08044"/>
    </source>
</evidence>
<organism evidence="3 4">
    <name type="scientific">Spirilliplanes yamanashiensis</name>
    <dbReference type="NCBI Taxonomy" id="42233"/>
    <lineage>
        <taxon>Bacteria</taxon>
        <taxon>Bacillati</taxon>
        <taxon>Actinomycetota</taxon>
        <taxon>Actinomycetes</taxon>
        <taxon>Micromonosporales</taxon>
        <taxon>Micromonosporaceae</taxon>
        <taxon>Spirilliplanes</taxon>
    </lineage>
</organism>
<keyword evidence="1" id="KW-1133">Transmembrane helix</keyword>
<keyword evidence="4" id="KW-1185">Reference proteome</keyword>
<reference evidence="3" key="1">
    <citation type="submission" date="2021-01" db="EMBL/GenBank/DDBJ databases">
        <title>Whole genome shotgun sequence of Spirilliplanes yamanashiensis NBRC 15828.</title>
        <authorList>
            <person name="Komaki H."/>
            <person name="Tamura T."/>
        </authorList>
    </citation>
    <scope>NUCLEOTIDE SEQUENCE</scope>
    <source>
        <strain evidence="3">NBRC 15828</strain>
    </source>
</reference>
<feature type="domain" description="DUF1707" evidence="2">
    <location>
        <begin position="9"/>
        <end position="60"/>
    </location>
</feature>
<accession>A0A8J3Y5R4</accession>
<dbReference type="PANTHER" id="PTHR40763:SF4">
    <property type="entry name" value="DUF1707 DOMAIN-CONTAINING PROTEIN"/>
    <property type="match status" value="1"/>
</dbReference>
<evidence type="ECO:0000256" key="1">
    <source>
        <dbReference type="SAM" id="Phobius"/>
    </source>
</evidence>
<gene>
    <name evidence="3" type="ORF">Sya03_16830</name>
</gene>
<evidence type="ECO:0000313" key="3">
    <source>
        <dbReference type="EMBL" id="GIJ02331.1"/>
    </source>
</evidence>
<dbReference type="EMBL" id="BOOY01000008">
    <property type="protein sequence ID" value="GIJ02331.1"/>
    <property type="molecule type" value="Genomic_DNA"/>
</dbReference>
<dbReference type="AlphaFoldDB" id="A0A8J3Y5R4"/>
<comment type="caution">
    <text evidence="3">The sequence shown here is derived from an EMBL/GenBank/DDBJ whole genome shotgun (WGS) entry which is preliminary data.</text>
</comment>
<dbReference type="Pfam" id="PF08044">
    <property type="entry name" value="DUF1707"/>
    <property type="match status" value="1"/>
</dbReference>
<keyword evidence="1" id="KW-0812">Transmembrane</keyword>
<dbReference type="PANTHER" id="PTHR40763">
    <property type="entry name" value="MEMBRANE PROTEIN-RELATED"/>
    <property type="match status" value="1"/>
</dbReference>
<feature type="transmembrane region" description="Helical" evidence="1">
    <location>
        <begin position="76"/>
        <end position="97"/>
    </location>
</feature>
<protein>
    <recommendedName>
        <fullName evidence="2">DUF1707 domain-containing protein</fullName>
    </recommendedName>
</protein>
<evidence type="ECO:0000313" key="4">
    <source>
        <dbReference type="Proteomes" id="UP000652013"/>
    </source>
</evidence>
<name>A0A8J3Y5R4_9ACTN</name>
<proteinExistence type="predicted"/>